<name>A0ABS5YE30_9GAMM</name>
<dbReference type="InterPro" id="IPR052159">
    <property type="entry name" value="Competence_DNA_uptake"/>
</dbReference>
<evidence type="ECO:0000313" key="1">
    <source>
        <dbReference type="EMBL" id="MBT9433299.1"/>
    </source>
</evidence>
<dbReference type="EMBL" id="JAFJYC010000002">
    <property type="protein sequence ID" value="MBT9433299.1"/>
    <property type="molecule type" value="Genomic_DNA"/>
</dbReference>
<organism evidence="1 2">
    <name type="scientific">Candidatus Sodalis endolongispinus</name>
    <dbReference type="NCBI Taxonomy" id="2812662"/>
    <lineage>
        <taxon>Bacteria</taxon>
        <taxon>Pseudomonadati</taxon>
        <taxon>Pseudomonadota</taxon>
        <taxon>Gammaproteobacteria</taxon>
        <taxon>Enterobacterales</taxon>
        <taxon>Bruguierivoracaceae</taxon>
        <taxon>Sodalis</taxon>
    </lineage>
</organism>
<evidence type="ECO:0000313" key="2">
    <source>
        <dbReference type="Proteomes" id="UP000811282"/>
    </source>
</evidence>
<dbReference type="SUPFAM" id="SSF56281">
    <property type="entry name" value="Metallo-hydrolase/oxidoreductase"/>
    <property type="match status" value="1"/>
</dbReference>
<gene>
    <name evidence="1" type="ORF">JZM24_16450</name>
</gene>
<comment type="caution">
    <text evidence="1">The sequence shown here is derived from an EMBL/GenBank/DDBJ whole genome shotgun (WGS) entry which is preliminary data.</text>
</comment>
<dbReference type="Proteomes" id="UP000811282">
    <property type="component" value="Unassembled WGS sequence"/>
</dbReference>
<dbReference type="PANTHER" id="PTHR30619">
    <property type="entry name" value="DNA INTERNALIZATION/COMPETENCE PROTEIN COMEC/REC2"/>
    <property type="match status" value="1"/>
</dbReference>
<proteinExistence type="predicted"/>
<dbReference type="PANTHER" id="PTHR30619:SF1">
    <property type="entry name" value="RECOMBINATION PROTEIN 2"/>
    <property type="match status" value="1"/>
</dbReference>
<dbReference type="RefSeq" id="WP_215671013.1">
    <property type="nucleotide sequence ID" value="NZ_JAFJYC010000002.1"/>
</dbReference>
<protein>
    <recommendedName>
        <fullName evidence="3">ComEC family competence protein</fullName>
    </recommendedName>
</protein>
<dbReference type="InterPro" id="IPR036866">
    <property type="entry name" value="RibonucZ/Hydroxyglut_hydro"/>
</dbReference>
<accession>A0ABS5YE30</accession>
<evidence type="ECO:0008006" key="3">
    <source>
        <dbReference type="Google" id="ProtNLM"/>
    </source>
</evidence>
<dbReference type="Gene3D" id="3.60.15.10">
    <property type="entry name" value="Ribonuclease Z/Hydroxyacylglutathione hydrolase-like"/>
    <property type="match status" value="1"/>
</dbReference>
<reference evidence="1 2" key="1">
    <citation type="journal article" date="2021" name="Genome Biol. Evol.">
        <title>The evolution of interdependence in a four-way mealybug symbiosis.</title>
        <authorList>
            <person name="Garber A.I."/>
            <person name="Kupper M."/>
            <person name="Laetsch D.R."/>
            <person name="Weldon S.R."/>
            <person name="Ladinsky M.S."/>
            <person name="Bjorkman P.J."/>
            <person name="McCutcheon J.P."/>
        </authorList>
    </citation>
    <scope>NUCLEOTIDE SEQUENCE [LARGE SCALE GENOMIC DNA]</scope>
    <source>
        <strain evidence="1">SOD</strain>
    </source>
</reference>
<sequence>MAGQDQLLTGDIEAQTERALLRLDRRALRADVLQVPHHGSKTSSTGAFLRAVRPQVALASAGRYSPWRLPAEAVVQRYQRLGIRWRDTAVSGQLSVRFYPHRYDVLAYRGQISRRWYHQWFGVAALNR</sequence>
<keyword evidence="2" id="KW-1185">Reference proteome</keyword>